<feature type="region of interest" description="Disordered" evidence="1">
    <location>
        <begin position="54"/>
        <end position="79"/>
    </location>
</feature>
<dbReference type="EMBL" id="BARU01033011">
    <property type="protein sequence ID" value="GAH62957.1"/>
    <property type="molecule type" value="Genomic_DNA"/>
</dbReference>
<organism evidence="2">
    <name type="scientific">marine sediment metagenome</name>
    <dbReference type="NCBI Taxonomy" id="412755"/>
    <lineage>
        <taxon>unclassified sequences</taxon>
        <taxon>metagenomes</taxon>
        <taxon>ecological metagenomes</taxon>
    </lineage>
</organism>
<evidence type="ECO:0000256" key="1">
    <source>
        <dbReference type="SAM" id="MobiDB-lite"/>
    </source>
</evidence>
<name>X1H0P2_9ZZZZ</name>
<protein>
    <recommendedName>
        <fullName evidence="3">Phage tail collar domain-containing protein</fullName>
    </recommendedName>
</protein>
<accession>X1H0P2</accession>
<sequence>MMPGMIMLWYGEVETIPSGWTLCDGTMGTPDLRNRFVAGAGLWYEPGRVGGASSHTHTFTGDGHDHDIPQEPGCPGAGPNPCISTLKTSEDPAVGTTDSKEHLPLFHALCYIMKL</sequence>
<dbReference type="AlphaFoldDB" id="X1H0P2"/>
<evidence type="ECO:0000313" key="2">
    <source>
        <dbReference type="EMBL" id="GAH62957.1"/>
    </source>
</evidence>
<dbReference type="SUPFAM" id="SSF88874">
    <property type="entry name" value="Receptor-binding domain of short tail fibre protein gp12"/>
    <property type="match status" value="1"/>
</dbReference>
<evidence type="ECO:0008006" key="3">
    <source>
        <dbReference type="Google" id="ProtNLM"/>
    </source>
</evidence>
<gene>
    <name evidence="2" type="ORF">S03H2_51982</name>
</gene>
<dbReference type="CDD" id="cd22641">
    <property type="entry name" value="C24-like"/>
    <property type="match status" value="1"/>
</dbReference>
<comment type="caution">
    <text evidence="2">The sequence shown here is derived from an EMBL/GenBank/DDBJ whole genome shotgun (WGS) entry which is preliminary data.</text>
</comment>
<reference evidence="2" key="1">
    <citation type="journal article" date="2014" name="Front. Microbiol.">
        <title>High frequency of phylogenetically diverse reductive dehalogenase-homologous genes in deep subseafloor sedimentary metagenomes.</title>
        <authorList>
            <person name="Kawai M."/>
            <person name="Futagami T."/>
            <person name="Toyoda A."/>
            <person name="Takaki Y."/>
            <person name="Nishi S."/>
            <person name="Hori S."/>
            <person name="Arai W."/>
            <person name="Tsubouchi T."/>
            <person name="Morono Y."/>
            <person name="Uchiyama I."/>
            <person name="Ito T."/>
            <person name="Fujiyama A."/>
            <person name="Inagaki F."/>
            <person name="Takami H."/>
        </authorList>
    </citation>
    <scope>NUCLEOTIDE SEQUENCE</scope>
    <source>
        <strain evidence="2">Expedition CK06-06</strain>
    </source>
</reference>
<proteinExistence type="predicted"/>